<proteinExistence type="predicted"/>
<organism evidence="3 4">
    <name type="scientific">Waterburya agarophytonicola KI4</name>
    <dbReference type="NCBI Taxonomy" id="2874699"/>
    <lineage>
        <taxon>Bacteria</taxon>
        <taxon>Bacillati</taxon>
        <taxon>Cyanobacteriota</taxon>
        <taxon>Cyanophyceae</taxon>
        <taxon>Pleurocapsales</taxon>
        <taxon>Hyellaceae</taxon>
        <taxon>Waterburya</taxon>
        <taxon>Waterburya agarophytonicola</taxon>
    </lineage>
</organism>
<name>A0A964BTL1_9CYAN</name>
<evidence type="ECO:0000259" key="2">
    <source>
        <dbReference type="PROSITE" id="PS51272"/>
    </source>
</evidence>
<dbReference type="AlphaFoldDB" id="A0A964BTL1"/>
<comment type="caution">
    <text evidence="3">The sequence shown here is derived from an EMBL/GenBank/DDBJ whole genome shotgun (WGS) entry which is preliminary data.</text>
</comment>
<evidence type="ECO:0000313" key="4">
    <source>
        <dbReference type="Proteomes" id="UP000729733"/>
    </source>
</evidence>
<keyword evidence="4" id="KW-1185">Reference proteome</keyword>
<dbReference type="PANTHER" id="PTHR33740:SF1">
    <property type="entry name" value="SLH DOMAIN PROTEIN"/>
    <property type="match status" value="1"/>
</dbReference>
<feature type="compositionally biased region" description="Basic and acidic residues" evidence="1">
    <location>
        <begin position="230"/>
        <end position="239"/>
    </location>
</feature>
<dbReference type="EMBL" id="JADWDC010000032">
    <property type="protein sequence ID" value="MCC0177947.1"/>
    <property type="molecule type" value="Genomic_DNA"/>
</dbReference>
<gene>
    <name evidence="3" type="ORF">I4641_13255</name>
</gene>
<dbReference type="Pfam" id="PF00395">
    <property type="entry name" value="SLH"/>
    <property type="match status" value="2"/>
</dbReference>
<dbReference type="InterPro" id="IPR001119">
    <property type="entry name" value="SLH_dom"/>
</dbReference>
<evidence type="ECO:0000313" key="3">
    <source>
        <dbReference type="EMBL" id="MCC0177947.1"/>
    </source>
</evidence>
<dbReference type="Proteomes" id="UP000729733">
    <property type="component" value="Unassembled WGS sequence"/>
</dbReference>
<dbReference type="PROSITE" id="PS51257">
    <property type="entry name" value="PROKAR_LIPOPROTEIN"/>
    <property type="match status" value="1"/>
</dbReference>
<dbReference type="PROSITE" id="PS51272">
    <property type="entry name" value="SLH"/>
    <property type="match status" value="2"/>
</dbReference>
<accession>A0A964BTL1</accession>
<protein>
    <submittedName>
        <fullName evidence="3">S-layer homology domain-containing protein</fullName>
    </submittedName>
</protein>
<feature type="region of interest" description="Disordered" evidence="1">
    <location>
        <begin position="216"/>
        <end position="246"/>
    </location>
</feature>
<dbReference type="RefSeq" id="WP_229641013.1">
    <property type="nucleotide sequence ID" value="NZ_JADWDC010000032.1"/>
</dbReference>
<feature type="domain" description="SLH" evidence="2">
    <location>
        <begin position="349"/>
        <end position="417"/>
    </location>
</feature>
<evidence type="ECO:0000256" key="1">
    <source>
        <dbReference type="SAM" id="MobiDB-lite"/>
    </source>
</evidence>
<dbReference type="PANTHER" id="PTHR33740">
    <property type="entry name" value="GPI-ANCHORED ADHESIN-LIKE PROTEIN"/>
    <property type="match status" value="1"/>
</dbReference>
<feature type="domain" description="SLH" evidence="2">
    <location>
        <begin position="271"/>
        <end position="340"/>
    </location>
</feature>
<sequence>MLLKQNNPQVVKGILFTGLLTLLASCGNSSALESMVRADPKLIENRTQTNTQVKAEAEERKIASNNELKNTEEEITFKDNSPNLKLEKASNSIPESFPASFPIYPQAQLKEVKTGKNIASGMLTWTSSDNSKAIADYYQAELTANDWEIIKPFQLNPNSEIARAIATKGDRKVHLTLLRSSNSQTGNDGTKLSAIYEPLEQDIAQSDIASVDLDPEADLTAIDPPQKPTITKDKDKLEKNTNNQVQPSLDLARNQPENLAPENNTYIRASDDNFSDLDNVPEQLSQPLDTVAALGILTPYTKEGNVEVSKFAPNAIITRGEYARWLIAANNRYHEGDLGKKIYVANNTSEAAFQDIKSDNPDFGAIQGLAEAGLVPSRLTQDSTKLLFRPDAPLTREDLVTWKVPLDTRQALPKASIEAIEKSWGFQDAANIDSSAVRALYADYQNGDRSNVRRIFGFTTLFQPKKPVTRAEAAASLWYFGFQGDGITAQEILETEIELESNS</sequence>
<reference evidence="3" key="1">
    <citation type="journal article" date="2021" name="Antonie Van Leeuwenhoek">
        <title>Draft genome and description of Waterburya agarophytonicola gen. nov. sp. nov. (Pleurocapsales, Cyanobacteria): a seaweed symbiont.</title>
        <authorList>
            <person name="Bonthond G."/>
            <person name="Shalygin S."/>
            <person name="Bayer T."/>
            <person name="Weinberger F."/>
        </authorList>
    </citation>
    <scope>NUCLEOTIDE SEQUENCE</scope>
    <source>
        <strain evidence="3">KI4</strain>
    </source>
</reference>